<evidence type="ECO:0000313" key="7">
    <source>
        <dbReference type="EMBL" id="GFE40900.1"/>
    </source>
</evidence>
<name>A0A640V0G7_9ACTN</name>
<evidence type="ECO:0000313" key="8">
    <source>
        <dbReference type="Proteomes" id="UP000431826"/>
    </source>
</evidence>
<dbReference type="SMART" id="SM00382">
    <property type="entry name" value="AAA"/>
    <property type="match status" value="1"/>
</dbReference>
<keyword evidence="8" id="KW-1185">Reference proteome</keyword>
<sequence length="527" mass="55284">MDSHDRAAAVHAEGIVKRYGPTVALDGARLTVRPGEAHALVGRNGAGKSTLVSVLTGMERPDAGRVTFGGAPAPGWGDTAAWQRKVACVYQKSMTVPDLTVAENLYLGRFQGAHTIRWRALHTRARALLAEYGVEVDTTARIRDLGVEQRQFVEIARALSRGARLIILDEPTARLDAGGIDRLFAKLRGLRAQGVAFLFISHHLQEVHELCDTVTVFRDARHVLTAPVPGLAKDVLVAAMTGEEPTAVRKPRTGTRPTGEPVLRTEALAVDGHFAPLDLTVRAGEVVGLAGASAGGSTAIGETLVGLRTPDAGRIAVRGRPVRTGSVPHALDAGIGYVPEDRHRQGLIPGRSVAENATLTVTGRLGPMGTVLPSRTRAFARRMIAALDIRTTGPGQPVSGLSGGNQQKVVIARALARDPAVLVAIRPTNGVDVKSKDALLGVVREVADGGSGAVIVSDELDDLRVCDRVLAVFHGRVTAEFPAGWREGELVAAMEGMAVGGRERGGPPGEDGTEGNPGTQGPEGTAP</sequence>
<dbReference type="Proteomes" id="UP000431826">
    <property type="component" value="Unassembled WGS sequence"/>
</dbReference>
<comment type="caution">
    <text evidence="7">The sequence shown here is derived from an EMBL/GenBank/DDBJ whole genome shotgun (WGS) entry which is preliminary data.</text>
</comment>
<feature type="region of interest" description="Disordered" evidence="5">
    <location>
        <begin position="498"/>
        <end position="527"/>
    </location>
</feature>
<dbReference type="GO" id="GO:0005524">
    <property type="term" value="F:ATP binding"/>
    <property type="evidence" value="ECO:0007669"/>
    <property type="project" value="UniProtKB-KW"/>
</dbReference>
<dbReference type="EMBL" id="BLIR01000003">
    <property type="protein sequence ID" value="GFE40900.1"/>
    <property type="molecule type" value="Genomic_DNA"/>
</dbReference>
<gene>
    <name evidence="7" type="ORF">Stube_55730</name>
</gene>
<dbReference type="PANTHER" id="PTHR43790">
    <property type="entry name" value="CARBOHYDRATE TRANSPORT ATP-BINDING PROTEIN MG119-RELATED"/>
    <property type="match status" value="1"/>
</dbReference>
<dbReference type="InterPro" id="IPR003439">
    <property type="entry name" value="ABC_transporter-like_ATP-bd"/>
</dbReference>
<dbReference type="GO" id="GO:0016887">
    <property type="term" value="F:ATP hydrolysis activity"/>
    <property type="evidence" value="ECO:0007669"/>
    <property type="project" value="InterPro"/>
</dbReference>
<accession>A0A640V0G7</accession>
<evidence type="ECO:0000259" key="6">
    <source>
        <dbReference type="PROSITE" id="PS50893"/>
    </source>
</evidence>
<keyword evidence="3" id="KW-0547">Nucleotide-binding</keyword>
<proteinExistence type="predicted"/>
<dbReference type="InterPro" id="IPR017871">
    <property type="entry name" value="ABC_transporter-like_CS"/>
</dbReference>
<protein>
    <submittedName>
        <fullName evidence="7">Multidrug ABC transporter ATP-binding protein</fullName>
    </submittedName>
</protein>
<dbReference type="InterPro" id="IPR027417">
    <property type="entry name" value="P-loop_NTPase"/>
</dbReference>
<dbReference type="SUPFAM" id="SSF52540">
    <property type="entry name" value="P-loop containing nucleoside triphosphate hydrolases"/>
    <property type="match status" value="2"/>
</dbReference>
<keyword evidence="1" id="KW-0813">Transport</keyword>
<evidence type="ECO:0000256" key="5">
    <source>
        <dbReference type="SAM" id="MobiDB-lite"/>
    </source>
</evidence>
<dbReference type="PROSITE" id="PS00211">
    <property type="entry name" value="ABC_TRANSPORTER_1"/>
    <property type="match status" value="1"/>
</dbReference>
<organism evidence="7 8">
    <name type="scientific">Streptomyces tubercidicus</name>
    <dbReference type="NCBI Taxonomy" id="47759"/>
    <lineage>
        <taxon>Bacteria</taxon>
        <taxon>Bacillati</taxon>
        <taxon>Actinomycetota</taxon>
        <taxon>Actinomycetes</taxon>
        <taxon>Kitasatosporales</taxon>
        <taxon>Streptomycetaceae</taxon>
        <taxon>Streptomyces</taxon>
    </lineage>
</organism>
<dbReference type="GeneID" id="96286635"/>
<feature type="domain" description="ABC transporter" evidence="6">
    <location>
        <begin position="257"/>
        <end position="499"/>
    </location>
</feature>
<keyword evidence="2" id="KW-0677">Repeat</keyword>
<dbReference type="InterPro" id="IPR050107">
    <property type="entry name" value="ABC_carbohydrate_import_ATPase"/>
</dbReference>
<evidence type="ECO:0000256" key="1">
    <source>
        <dbReference type="ARBA" id="ARBA00022448"/>
    </source>
</evidence>
<reference evidence="7 8" key="1">
    <citation type="submission" date="2019-12" db="EMBL/GenBank/DDBJ databases">
        <title>Whole genome shotgun sequence of Streptomyces tubercidicus NBRC 13090.</title>
        <authorList>
            <person name="Ichikawa N."/>
            <person name="Kimura A."/>
            <person name="Kitahashi Y."/>
            <person name="Komaki H."/>
            <person name="Tamura T."/>
        </authorList>
    </citation>
    <scope>NUCLEOTIDE SEQUENCE [LARGE SCALE GENOMIC DNA]</scope>
    <source>
        <strain evidence="7 8">NBRC 13090</strain>
    </source>
</reference>
<dbReference type="InterPro" id="IPR003593">
    <property type="entry name" value="AAA+_ATPase"/>
</dbReference>
<evidence type="ECO:0000256" key="2">
    <source>
        <dbReference type="ARBA" id="ARBA00022737"/>
    </source>
</evidence>
<feature type="domain" description="ABC transporter" evidence="6">
    <location>
        <begin position="10"/>
        <end position="244"/>
    </location>
</feature>
<dbReference type="PROSITE" id="PS50893">
    <property type="entry name" value="ABC_TRANSPORTER_2"/>
    <property type="match status" value="2"/>
</dbReference>
<dbReference type="CDD" id="cd03215">
    <property type="entry name" value="ABC_Carb_Monos_II"/>
    <property type="match status" value="1"/>
</dbReference>
<evidence type="ECO:0000256" key="4">
    <source>
        <dbReference type="ARBA" id="ARBA00022840"/>
    </source>
</evidence>
<dbReference type="AlphaFoldDB" id="A0A640V0G7"/>
<dbReference type="Gene3D" id="3.40.50.300">
    <property type="entry name" value="P-loop containing nucleotide triphosphate hydrolases"/>
    <property type="match status" value="2"/>
</dbReference>
<dbReference type="CDD" id="cd03216">
    <property type="entry name" value="ABC_Carb_Monos_I"/>
    <property type="match status" value="1"/>
</dbReference>
<evidence type="ECO:0000256" key="3">
    <source>
        <dbReference type="ARBA" id="ARBA00022741"/>
    </source>
</evidence>
<dbReference type="PANTHER" id="PTHR43790:SF9">
    <property type="entry name" value="GALACTOFURANOSE TRANSPORTER ATP-BINDING PROTEIN YTFR"/>
    <property type="match status" value="1"/>
</dbReference>
<keyword evidence="4 7" id="KW-0067">ATP-binding</keyword>
<dbReference type="RefSeq" id="WP_246241489.1">
    <property type="nucleotide sequence ID" value="NZ_BLIR01000003.1"/>
</dbReference>
<dbReference type="Pfam" id="PF00005">
    <property type="entry name" value="ABC_tran"/>
    <property type="match status" value="2"/>
</dbReference>